<dbReference type="Proteomes" id="UP001596432">
    <property type="component" value="Unassembled WGS sequence"/>
</dbReference>
<gene>
    <name evidence="1" type="ORF">ACFQMA_08290</name>
</gene>
<dbReference type="AlphaFoldDB" id="A0ABD5Y0S1"/>
<proteinExistence type="predicted"/>
<reference evidence="1 2" key="1">
    <citation type="journal article" date="2019" name="Int. J. Syst. Evol. Microbiol.">
        <title>The Global Catalogue of Microorganisms (GCM) 10K type strain sequencing project: providing services to taxonomists for standard genome sequencing and annotation.</title>
        <authorList>
            <consortium name="The Broad Institute Genomics Platform"/>
            <consortium name="The Broad Institute Genome Sequencing Center for Infectious Disease"/>
            <person name="Wu L."/>
            <person name="Ma J."/>
        </authorList>
    </citation>
    <scope>NUCLEOTIDE SEQUENCE [LARGE SCALE GENOMIC DNA]</scope>
    <source>
        <strain evidence="1 2">XZYJT29</strain>
    </source>
</reference>
<dbReference type="GeneID" id="78820100"/>
<protein>
    <submittedName>
        <fullName evidence="1">Uncharacterized protein</fullName>
    </submittedName>
</protein>
<sequence>MSTESRPDGATYLIETRDGSEEHVVSMLEKYYGDLLTDVVRNPAGRDGVLLVTTGYELPPDAFRRYVEVDDVVQTDAAIRDRDPESVADGCGDAISDLSEGTTVSLVVNDSVTSPGDSEVRRQCEDALRTAGLIVAEDSTAKTEIRVDVVGDWVGISVN</sequence>
<organism evidence="1 2">
    <name type="scientific">Halosimplex aquaticum</name>
    <dbReference type="NCBI Taxonomy" id="3026162"/>
    <lineage>
        <taxon>Archaea</taxon>
        <taxon>Methanobacteriati</taxon>
        <taxon>Methanobacteriota</taxon>
        <taxon>Stenosarchaea group</taxon>
        <taxon>Halobacteria</taxon>
        <taxon>Halobacteriales</taxon>
        <taxon>Haloarculaceae</taxon>
        <taxon>Halosimplex</taxon>
    </lineage>
</organism>
<keyword evidence="2" id="KW-1185">Reference proteome</keyword>
<comment type="caution">
    <text evidence="1">The sequence shown here is derived from an EMBL/GenBank/DDBJ whole genome shotgun (WGS) entry which is preliminary data.</text>
</comment>
<dbReference type="EMBL" id="JBHTAS010000001">
    <property type="protein sequence ID" value="MFC7139836.1"/>
    <property type="molecule type" value="Genomic_DNA"/>
</dbReference>
<evidence type="ECO:0000313" key="2">
    <source>
        <dbReference type="Proteomes" id="UP001596432"/>
    </source>
</evidence>
<accession>A0ABD5Y0S1</accession>
<dbReference type="RefSeq" id="WP_274325404.1">
    <property type="nucleotide sequence ID" value="NZ_CP118158.1"/>
</dbReference>
<name>A0ABD5Y0S1_9EURY</name>
<evidence type="ECO:0000313" key="1">
    <source>
        <dbReference type="EMBL" id="MFC7139836.1"/>
    </source>
</evidence>